<reference evidence="6 7" key="1">
    <citation type="submission" date="2016-02" db="EMBL/GenBank/DDBJ databases">
        <title>Complete genome sequence and transcriptome regulation of the pentose utilising yeast Sugiyamaella lignohabitans.</title>
        <authorList>
            <person name="Bellasio M."/>
            <person name="Peymann A."/>
            <person name="Valli M."/>
            <person name="Sipitzky M."/>
            <person name="Graf A."/>
            <person name="Sauer M."/>
            <person name="Marx H."/>
            <person name="Mattanovich D."/>
        </authorList>
    </citation>
    <scope>NUCLEOTIDE SEQUENCE [LARGE SCALE GENOMIC DNA]</scope>
    <source>
        <strain evidence="6 7">CBS 10342</strain>
    </source>
</reference>
<dbReference type="InterPro" id="IPR047949">
    <property type="entry name" value="PPS1_DSP"/>
</dbReference>
<evidence type="ECO:0000256" key="2">
    <source>
        <dbReference type="ARBA" id="ARBA00022912"/>
    </source>
</evidence>
<gene>
    <name evidence="6" type="primary">PPS1</name>
    <name evidence="6" type="ORF">AWJ20_3173</name>
</gene>
<evidence type="ECO:0000256" key="3">
    <source>
        <dbReference type="SAM" id="MobiDB-lite"/>
    </source>
</evidence>
<keyword evidence="7" id="KW-1185">Reference proteome</keyword>
<feature type="compositionally biased region" description="Basic residues" evidence="3">
    <location>
        <begin position="42"/>
        <end position="54"/>
    </location>
</feature>
<dbReference type="PANTHER" id="PTHR47550">
    <property type="entry name" value="DUAL SPECIFICITY PROTEIN PHOSPHATASE PPS1"/>
    <property type="match status" value="1"/>
</dbReference>
<dbReference type="InterPro" id="IPR000387">
    <property type="entry name" value="Tyr_Pase_dom"/>
</dbReference>
<feature type="region of interest" description="Disordered" evidence="3">
    <location>
        <begin position="219"/>
        <end position="291"/>
    </location>
</feature>
<evidence type="ECO:0000259" key="4">
    <source>
        <dbReference type="PROSITE" id="PS50054"/>
    </source>
</evidence>
<feature type="compositionally biased region" description="Low complexity" evidence="3">
    <location>
        <begin position="55"/>
        <end position="76"/>
    </location>
</feature>
<dbReference type="InterPro" id="IPR016130">
    <property type="entry name" value="Tyr_Pase_AS"/>
</dbReference>
<keyword evidence="2" id="KW-0904">Protein phosphatase</keyword>
<evidence type="ECO:0000256" key="1">
    <source>
        <dbReference type="ARBA" id="ARBA00022801"/>
    </source>
</evidence>
<evidence type="ECO:0000313" key="7">
    <source>
        <dbReference type="Proteomes" id="UP000189580"/>
    </source>
</evidence>
<dbReference type="PROSITE" id="PS50056">
    <property type="entry name" value="TYR_PHOSPHATASE_2"/>
    <property type="match status" value="1"/>
</dbReference>
<dbReference type="InterPro" id="IPR003595">
    <property type="entry name" value="Tyr_Pase_cat"/>
</dbReference>
<feature type="region of interest" description="Disordered" evidence="3">
    <location>
        <begin position="128"/>
        <end position="195"/>
    </location>
</feature>
<dbReference type="GO" id="GO:0005634">
    <property type="term" value="C:nucleus"/>
    <property type="evidence" value="ECO:0007669"/>
    <property type="project" value="GOC"/>
</dbReference>
<dbReference type="Pfam" id="PF00782">
    <property type="entry name" value="DSPc"/>
    <property type="match status" value="1"/>
</dbReference>
<evidence type="ECO:0000313" key="6">
    <source>
        <dbReference type="EMBL" id="ANB15545.1"/>
    </source>
</evidence>
<feature type="compositionally biased region" description="Polar residues" evidence="3">
    <location>
        <begin position="252"/>
        <end position="262"/>
    </location>
</feature>
<organism evidence="6 7">
    <name type="scientific">Sugiyamaella lignohabitans</name>
    <dbReference type="NCBI Taxonomy" id="796027"/>
    <lineage>
        <taxon>Eukaryota</taxon>
        <taxon>Fungi</taxon>
        <taxon>Dikarya</taxon>
        <taxon>Ascomycota</taxon>
        <taxon>Saccharomycotina</taxon>
        <taxon>Dipodascomycetes</taxon>
        <taxon>Dipodascales</taxon>
        <taxon>Trichomonascaceae</taxon>
        <taxon>Sugiyamaella</taxon>
    </lineage>
</organism>
<dbReference type="InterPro" id="IPR020422">
    <property type="entry name" value="TYR_PHOSPHATASE_DUAL_dom"/>
</dbReference>
<evidence type="ECO:0000259" key="5">
    <source>
        <dbReference type="PROSITE" id="PS50056"/>
    </source>
</evidence>
<dbReference type="InterPro" id="IPR000340">
    <property type="entry name" value="Dual-sp_phosphatase_cat-dom"/>
</dbReference>
<keyword evidence="1" id="KW-0378">Hydrolase</keyword>
<dbReference type="PROSITE" id="PS50054">
    <property type="entry name" value="TYR_PHOSPHATASE_DUAL"/>
    <property type="match status" value="1"/>
</dbReference>
<dbReference type="InterPro" id="IPR029021">
    <property type="entry name" value="Prot-tyrosine_phosphatase-like"/>
</dbReference>
<feature type="domain" description="Tyrosine-protein phosphatase" evidence="4">
    <location>
        <begin position="950"/>
        <end position="1114"/>
    </location>
</feature>
<accession>A0A167FPQ3</accession>
<dbReference type="PROSITE" id="PS00383">
    <property type="entry name" value="TYR_PHOSPHATASE_1"/>
    <property type="match status" value="1"/>
</dbReference>
<dbReference type="GO" id="GO:0033260">
    <property type="term" value="P:nuclear DNA replication"/>
    <property type="evidence" value="ECO:0007669"/>
    <property type="project" value="InterPro"/>
</dbReference>
<name>A0A167FPQ3_9ASCO</name>
<dbReference type="FunFam" id="3.90.190.10:FF:000110">
    <property type="entry name" value="PPS1p Protein phosphatase"/>
    <property type="match status" value="1"/>
</dbReference>
<feature type="region of interest" description="Disordered" evidence="3">
    <location>
        <begin position="1"/>
        <end position="92"/>
    </location>
</feature>
<dbReference type="OrthoDB" id="273181at2759"/>
<dbReference type="Gene3D" id="3.90.190.10">
    <property type="entry name" value="Protein tyrosine phosphatase superfamily"/>
    <property type="match status" value="1"/>
</dbReference>
<dbReference type="InterPro" id="IPR053239">
    <property type="entry name" value="Dual_spec_PTase"/>
</dbReference>
<dbReference type="SMART" id="SM00404">
    <property type="entry name" value="PTPc_motif"/>
    <property type="match status" value="1"/>
</dbReference>
<dbReference type="EMBL" id="CP014503">
    <property type="protein sequence ID" value="ANB15545.1"/>
    <property type="molecule type" value="Genomic_DNA"/>
</dbReference>
<dbReference type="GO" id="GO:0008138">
    <property type="term" value="F:protein tyrosine/serine/threonine phosphatase activity"/>
    <property type="evidence" value="ECO:0007669"/>
    <property type="project" value="InterPro"/>
</dbReference>
<proteinExistence type="predicted"/>
<dbReference type="RefSeq" id="XP_018738022.1">
    <property type="nucleotide sequence ID" value="XM_018880177.1"/>
</dbReference>
<dbReference type="SMART" id="SM00195">
    <property type="entry name" value="DSPc"/>
    <property type="match status" value="1"/>
</dbReference>
<dbReference type="GeneID" id="30035166"/>
<protein>
    <submittedName>
        <fullName evidence="6">Tyrosine/serine/threonine protein phosphatase PPS1</fullName>
    </submittedName>
</protein>
<dbReference type="PANTHER" id="PTHR47550:SF1">
    <property type="entry name" value="DUAL SPECIFICITY PROTEIN PHOSPHATASE PPS1"/>
    <property type="match status" value="1"/>
</dbReference>
<feature type="domain" description="Tyrosine specific protein phosphatases" evidence="5">
    <location>
        <begin position="1033"/>
        <end position="1101"/>
    </location>
</feature>
<dbReference type="CDD" id="cd14516">
    <property type="entry name" value="DSP_fungal_PPS1"/>
    <property type="match status" value="1"/>
</dbReference>
<feature type="compositionally biased region" description="Low complexity" evidence="3">
    <location>
        <begin position="263"/>
        <end position="279"/>
    </location>
</feature>
<dbReference type="SUPFAM" id="SSF52799">
    <property type="entry name" value="(Phosphotyrosine protein) phosphatases II"/>
    <property type="match status" value="2"/>
</dbReference>
<dbReference type="AlphaFoldDB" id="A0A167FPQ3"/>
<feature type="compositionally biased region" description="Low complexity" evidence="3">
    <location>
        <begin position="146"/>
        <end position="162"/>
    </location>
</feature>
<feature type="compositionally biased region" description="Gly residues" evidence="3">
    <location>
        <begin position="128"/>
        <end position="145"/>
    </location>
</feature>
<dbReference type="Proteomes" id="UP000189580">
    <property type="component" value="Chromosome b"/>
</dbReference>
<dbReference type="KEGG" id="slb:AWJ20_3173"/>
<sequence>MAFMGVAVAPATTPGSDPEELASAGEICPPASAPAGGISLKLNKHLRQSRRAKRSATAASGPVTRSSSLSGSSVPGSAGGQRDNEPDMDIQPKLHIKAMRINPAKQMRYQSDLGAGAVIASVSGSALGSGRGAGGGAGAGAGSGSGSNVASSSPSSSSSRASSHSRTRSQSHTRSSSNPIIRDNGATAHLNIPLPPIPTAHTDNIVNLLTPPSGNGFKSIDPLVIPPAKSTPATPPMSPTKETAEHIEDQSLDISTAPSTVTSGKSISPSQSPPQSESHTPPPPLAPLENPLNTAQTACESATSRIPLISARTLASAIDDHYSKHLPEVDSVFPWMHGLHPKNLCQRAFLDPLKRYRDSSGVYFDLSRVNEDLLDDSSIFLTPNDVHGLMIVKVGDENNYYGTLVGTVGIDEILARRDGLGEDELDEWRLGTVPAATVNATATATASATESATATACASVSESESTNATATASATATVIASTTASGDTSTTASAIVSEETLNSAGEMDIVDADAASSTPVAVPVEVTNAAKDAVNYAKQMRKQSFNGDTTTVKDSSDNSADADFVMVDESDTDSPDNYCPYIGKFLCLDPPEGISLRNFQIQVAKWATLSNICIYAPDPKDRGYARKLALLVNQAQRDFHQSNPHISMYKTFVCDATVDEMLKIAPHTVSIPPQLLVVDEEEVRLKNWDSNFLFHERVEMSMMSSASPIACDVTNTNLSGGVWLGNTVDFETYIDMCQSPIETSVIDESIRTRNWATFIECFEGPQLPPFQVIDQYIKEAETIIAYTENKTRPTTSLTPLSIQFPSSGSIPLSECNDDVFFAIVSLCKLMYLRSKVPHRDGQAGVLIYCNDGYTETSLLALAYTIYATGVSSSQAWIDLHVKYSRPFFCFTVDVLVIMALERVLLEYSPAIPTSRYYNNNGAVYKQPSIGNSLQISNEMPAWFVKLDGSLPSKILPHMYLGSLHHAENPEMLVQLGIKRILSVGESLTWMCYENEMPRTSESSGFIYDKPSEGLSKVMYMDNIQDDGVDALTNSLAACLQFIDEGYKAGEPTLVHCRVGVSRSATVCIAEVMKRLSVGLPRAYLFVRVRRLNVIIQPNLRFMYELVKWEEMNRQNGEGWLREVDWHILCREISIINKVYIS</sequence>